<evidence type="ECO:0000313" key="1">
    <source>
        <dbReference type="EMBL" id="KKM84754.1"/>
    </source>
</evidence>
<dbReference type="AlphaFoldDB" id="A0A0F9KR98"/>
<reference evidence="1" key="1">
    <citation type="journal article" date="2015" name="Nature">
        <title>Complex archaea that bridge the gap between prokaryotes and eukaryotes.</title>
        <authorList>
            <person name="Spang A."/>
            <person name="Saw J.H."/>
            <person name="Jorgensen S.L."/>
            <person name="Zaremba-Niedzwiedzka K."/>
            <person name="Martijn J."/>
            <person name="Lind A.E."/>
            <person name="van Eijk R."/>
            <person name="Schleper C."/>
            <person name="Guy L."/>
            <person name="Ettema T.J."/>
        </authorList>
    </citation>
    <scope>NUCLEOTIDE SEQUENCE</scope>
</reference>
<comment type="caution">
    <text evidence="1">The sequence shown here is derived from an EMBL/GenBank/DDBJ whole genome shotgun (WGS) entry which is preliminary data.</text>
</comment>
<name>A0A0F9KR98_9ZZZZ</name>
<sequence length="65" mass="7320">MMIGLYLGLILFVIAIIALAKNVEEIRNDPIIYGMEKHEFSSCTCYADDGQYTNIILSDFQKGDT</sequence>
<accession>A0A0F9KR98</accession>
<gene>
    <name evidence="1" type="ORF">LCGC14_1295980</name>
</gene>
<proteinExistence type="predicted"/>
<dbReference type="EMBL" id="LAZR01007518">
    <property type="protein sequence ID" value="KKM84754.1"/>
    <property type="molecule type" value="Genomic_DNA"/>
</dbReference>
<protein>
    <submittedName>
        <fullName evidence="1">Uncharacterized protein</fullName>
    </submittedName>
</protein>
<organism evidence="1">
    <name type="scientific">marine sediment metagenome</name>
    <dbReference type="NCBI Taxonomy" id="412755"/>
    <lineage>
        <taxon>unclassified sequences</taxon>
        <taxon>metagenomes</taxon>
        <taxon>ecological metagenomes</taxon>
    </lineage>
</organism>